<dbReference type="InterPro" id="IPR049427">
    <property type="entry name" value="Acyl-ACP_TE_C"/>
</dbReference>
<feature type="domain" description="Acyl-ACP thioesterase N-terminal hotdog" evidence="1">
    <location>
        <begin position="8"/>
        <end position="127"/>
    </location>
</feature>
<dbReference type="InterPro" id="IPR029069">
    <property type="entry name" value="HotDog_dom_sf"/>
</dbReference>
<dbReference type="GO" id="GO:0016790">
    <property type="term" value="F:thiolester hydrolase activity"/>
    <property type="evidence" value="ECO:0007669"/>
    <property type="project" value="InterPro"/>
</dbReference>
<dbReference type="InterPro" id="IPR002864">
    <property type="entry name" value="Acyl-ACP_thioesterase_NHD"/>
</dbReference>
<keyword evidence="4" id="KW-1185">Reference proteome</keyword>
<organism evidence="3 4">
    <name type="scientific">Harryflintia acetispora</name>
    <dbReference type="NCBI Taxonomy" id="1849041"/>
    <lineage>
        <taxon>Bacteria</taxon>
        <taxon>Bacillati</taxon>
        <taxon>Bacillota</taxon>
        <taxon>Clostridia</taxon>
        <taxon>Eubacteriales</taxon>
        <taxon>Oscillospiraceae</taxon>
        <taxon>Harryflintia</taxon>
    </lineage>
</organism>
<dbReference type="GO" id="GO:0006633">
    <property type="term" value="P:fatty acid biosynthetic process"/>
    <property type="evidence" value="ECO:0007669"/>
    <property type="project" value="InterPro"/>
</dbReference>
<name>A0A9X8Y975_9FIRM</name>
<evidence type="ECO:0000259" key="2">
    <source>
        <dbReference type="Pfam" id="PF20791"/>
    </source>
</evidence>
<dbReference type="EMBL" id="SLUK01000001">
    <property type="protein sequence ID" value="TCL45203.1"/>
    <property type="molecule type" value="Genomic_DNA"/>
</dbReference>
<dbReference type="AlphaFoldDB" id="A0A9X8Y975"/>
<comment type="caution">
    <text evidence="3">The sequence shown here is derived from an EMBL/GenBank/DDBJ whole genome shotgun (WGS) entry which is preliminary data.</text>
</comment>
<evidence type="ECO:0000313" key="4">
    <source>
        <dbReference type="Proteomes" id="UP000294682"/>
    </source>
</evidence>
<protein>
    <submittedName>
        <fullName evidence="3">Acyl-ACP thioesterase</fullName>
    </submittedName>
</protein>
<dbReference type="Gene3D" id="3.10.129.10">
    <property type="entry name" value="Hotdog Thioesterase"/>
    <property type="match status" value="1"/>
</dbReference>
<evidence type="ECO:0000313" key="3">
    <source>
        <dbReference type="EMBL" id="TCL45203.1"/>
    </source>
</evidence>
<dbReference type="Proteomes" id="UP000294682">
    <property type="component" value="Unassembled WGS sequence"/>
</dbReference>
<dbReference type="CDD" id="cd00586">
    <property type="entry name" value="4HBT"/>
    <property type="match status" value="1"/>
</dbReference>
<reference evidence="3 4" key="1">
    <citation type="submission" date="2019-03" db="EMBL/GenBank/DDBJ databases">
        <title>Genomic Encyclopedia of Type Strains, Phase IV (KMG-IV): sequencing the most valuable type-strain genomes for metagenomic binning, comparative biology and taxonomic classification.</title>
        <authorList>
            <person name="Goeker M."/>
        </authorList>
    </citation>
    <scope>NUCLEOTIDE SEQUENCE [LARGE SCALE GENOMIC DNA]</scope>
    <source>
        <strain evidence="3 4">DSM 100433</strain>
    </source>
</reference>
<evidence type="ECO:0000259" key="1">
    <source>
        <dbReference type="Pfam" id="PF01643"/>
    </source>
</evidence>
<dbReference type="Pfam" id="PF20791">
    <property type="entry name" value="Acyl-ACP_TE_C"/>
    <property type="match status" value="1"/>
</dbReference>
<accession>A0A9X8Y975</accession>
<sequence length="246" mass="28628">MPLINDNKQYEKNIQVQSYECDILNRIKLSYLLRHMQEISGEHLDELGLPYERLAELGQVFLLAKLCLKIERLPRCRERLRLLTTPKLPIKAQFIRTNEIFSEAGERLAVADTTWLLVDPQSRRILRPKEFTGVLPMTEDLEPTTLTRYRPLPPEGLEPAGVREVRYSDLDINRHMNNAGYADVICDALPFGELEREAKELYLHYQNEVREGERISLLRGKTPEGSWYLRGEKETLCCFEALLTLE</sequence>
<dbReference type="RefSeq" id="WP_132083511.1">
    <property type="nucleotide sequence ID" value="NZ_SLUK01000001.1"/>
</dbReference>
<dbReference type="Pfam" id="PF01643">
    <property type="entry name" value="Acyl-ACP_TE"/>
    <property type="match status" value="1"/>
</dbReference>
<gene>
    <name evidence="3" type="ORF">EDD78_101184</name>
</gene>
<proteinExistence type="predicted"/>
<feature type="domain" description="Acyl-ACP thioesterase-like C-terminal" evidence="2">
    <location>
        <begin position="164"/>
        <end position="218"/>
    </location>
</feature>
<dbReference type="SUPFAM" id="SSF54637">
    <property type="entry name" value="Thioesterase/thiol ester dehydrase-isomerase"/>
    <property type="match status" value="2"/>
</dbReference>